<gene>
    <name evidence="2" type="ORF">F0M18_16660</name>
</gene>
<name>A0A5B0WQH6_9GAMM</name>
<comment type="caution">
    <text evidence="2">The sequence shown here is derived from an EMBL/GenBank/DDBJ whole genome shotgun (WGS) entry which is preliminary data.</text>
</comment>
<keyword evidence="2" id="KW-0808">Transferase</keyword>
<protein>
    <submittedName>
        <fullName evidence="2">Polysaccharide pyruvyl transferase family protein</fullName>
    </submittedName>
</protein>
<dbReference type="AlphaFoldDB" id="A0A5B0WQH6"/>
<feature type="domain" description="Polysaccharide pyruvyl transferase" evidence="1">
    <location>
        <begin position="15"/>
        <end position="311"/>
    </location>
</feature>
<dbReference type="GO" id="GO:0016740">
    <property type="term" value="F:transferase activity"/>
    <property type="evidence" value="ECO:0007669"/>
    <property type="project" value="UniProtKB-KW"/>
</dbReference>
<dbReference type="Proteomes" id="UP000323708">
    <property type="component" value="Unassembled WGS sequence"/>
</dbReference>
<accession>A0A5B0WQH6</accession>
<dbReference type="Pfam" id="PF04230">
    <property type="entry name" value="PS_pyruv_trans"/>
    <property type="match status" value="1"/>
</dbReference>
<dbReference type="InterPro" id="IPR007345">
    <property type="entry name" value="Polysacch_pyruvyl_Trfase"/>
</dbReference>
<sequence length="375" mass="42477">MSQNIAILTQPLKHNYGGMLQAFALQRVLVSRGHRVVTIDRQPDLLPLSNWKGYAIKKSIKNILGMDRPDPARFKNTLEFIGANIVTTEPVRSSSELKRIFLDNDFDTVVVGSDQTWRPKYSPNIYNYFLDFAADMPVRKLAYAASFGTDKWEFSPRQTRLCSNLAKRFDAISVRESSAVVLSREFLGVESTCVLDPTLLLAPEQYLSMASVDTRISSGSTVKVFAFFLDRNIEKEKVWRSVAMALGENDGQDSKIWDLHYEKIGQKKVAVMPSVESWIRSFAEADYVMTDSFHGCVMAIIFQKPFVVFGNRVRGVARFDSLLGGLGLARRLVPCDFENVMQIFRESIDWTSVWHDLAAQREQSLDFLEDGLIDG</sequence>
<keyword evidence="3" id="KW-1185">Reference proteome</keyword>
<organism evidence="2 3">
    <name type="scientific">Pseudohalioglobus sediminis</name>
    <dbReference type="NCBI Taxonomy" id="2606449"/>
    <lineage>
        <taxon>Bacteria</taxon>
        <taxon>Pseudomonadati</taxon>
        <taxon>Pseudomonadota</taxon>
        <taxon>Gammaproteobacteria</taxon>
        <taxon>Cellvibrionales</taxon>
        <taxon>Halieaceae</taxon>
        <taxon>Pseudohalioglobus</taxon>
    </lineage>
</organism>
<dbReference type="EMBL" id="VTUX01000009">
    <property type="protein sequence ID" value="KAA1188837.1"/>
    <property type="molecule type" value="Genomic_DNA"/>
</dbReference>
<dbReference type="RefSeq" id="WP_149612600.1">
    <property type="nucleotide sequence ID" value="NZ_VTUX01000009.1"/>
</dbReference>
<evidence type="ECO:0000313" key="3">
    <source>
        <dbReference type="Proteomes" id="UP000323708"/>
    </source>
</evidence>
<proteinExistence type="predicted"/>
<reference evidence="2 3" key="1">
    <citation type="submission" date="2019-09" db="EMBL/GenBank/DDBJ databases">
        <authorList>
            <person name="Chen X.-Y."/>
        </authorList>
    </citation>
    <scope>NUCLEOTIDE SEQUENCE [LARGE SCALE GENOMIC DNA]</scope>
    <source>
        <strain evidence="2 3">NY5</strain>
    </source>
</reference>
<evidence type="ECO:0000259" key="1">
    <source>
        <dbReference type="Pfam" id="PF04230"/>
    </source>
</evidence>
<evidence type="ECO:0000313" key="2">
    <source>
        <dbReference type="EMBL" id="KAA1188837.1"/>
    </source>
</evidence>